<dbReference type="Proteomes" id="UP001215503">
    <property type="component" value="Unassembled WGS sequence"/>
</dbReference>
<gene>
    <name evidence="2" type="ORF">P2G67_06315</name>
</gene>
<dbReference type="InterPro" id="IPR012341">
    <property type="entry name" value="6hp_glycosidase-like_sf"/>
</dbReference>
<dbReference type="InterPro" id="IPR036249">
    <property type="entry name" value="Thioredoxin-like_sf"/>
</dbReference>
<feature type="domain" description="Spermatogenesis-associated protein 20-like TRX" evidence="1">
    <location>
        <begin position="4"/>
        <end position="164"/>
    </location>
</feature>
<dbReference type="InterPro" id="IPR004879">
    <property type="entry name" value="Ssp411-like_TRX"/>
</dbReference>
<name>A0ABT5YKW1_9PROT</name>
<dbReference type="PIRSF" id="PIRSF006402">
    <property type="entry name" value="UCP006402_thioredoxin"/>
    <property type="match status" value="1"/>
</dbReference>
<dbReference type="InterPro" id="IPR024705">
    <property type="entry name" value="Ssp411"/>
</dbReference>
<dbReference type="PANTHER" id="PTHR42899">
    <property type="entry name" value="SPERMATOGENESIS-ASSOCIATED PROTEIN 20"/>
    <property type="match status" value="1"/>
</dbReference>
<evidence type="ECO:0000259" key="1">
    <source>
        <dbReference type="Pfam" id="PF03190"/>
    </source>
</evidence>
<dbReference type="InterPro" id="IPR008928">
    <property type="entry name" value="6-hairpin_glycosidase_sf"/>
</dbReference>
<reference evidence="2 3" key="1">
    <citation type="submission" date="2023-03" db="EMBL/GenBank/DDBJ databases">
        <title>Fodinicurvata sp. CAU 1616 isolated from sea sendiment.</title>
        <authorList>
            <person name="Kim W."/>
        </authorList>
    </citation>
    <scope>NUCLEOTIDE SEQUENCE [LARGE SCALE GENOMIC DNA]</scope>
    <source>
        <strain evidence="2 3">CAU 1616</strain>
    </source>
</reference>
<accession>A0ABT5YKW1</accession>
<dbReference type="CDD" id="cd02955">
    <property type="entry name" value="SSP411"/>
    <property type="match status" value="1"/>
</dbReference>
<dbReference type="Pfam" id="PF03190">
    <property type="entry name" value="Thioredox_DsbH"/>
    <property type="match status" value="1"/>
</dbReference>
<protein>
    <submittedName>
        <fullName evidence="2">Thioredoxin domain-containing protein</fullName>
    </submittedName>
</protein>
<dbReference type="Gene3D" id="1.50.10.10">
    <property type="match status" value="1"/>
</dbReference>
<dbReference type="SUPFAM" id="SSF52833">
    <property type="entry name" value="Thioredoxin-like"/>
    <property type="match status" value="1"/>
</dbReference>
<evidence type="ECO:0000313" key="2">
    <source>
        <dbReference type="EMBL" id="MDF2095585.1"/>
    </source>
</evidence>
<dbReference type="PANTHER" id="PTHR42899:SF1">
    <property type="entry name" value="SPERMATOGENESIS-ASSOCIATED PROTEIN 20"/>
    <property type="match status" value="1"/>
</dbReference>
<dbReference type="RefSeq" id="WP_275821154.1">
    <property type="nucleotide sequence ID" value="NZ_JARHUD010000003.1"/>
</dbReference>
<proteinExistence type="predicted"/>
<sequence length="686" mass="76123">MSRNRLAWESSPYLQQHADNPVDWYPWGEEALALARKENKPILLSVGYAACHWCHVMAHESFENPEIAELMNAHFVNIKLDREERPDLDHLYQQALALLGEQGGWPLTMFLTPSAAPFWGGTYFPREPRYGRPGFAQVLNAVSEAFHQRPEAVGQNVEALTEALERLAQPEGGSEITAEQRMAQARRLLREIDPFEGGFGRAPKFPQPMILKLLWYAWHASGDPAFRQAVELSLRKMSQGGIYDHLGGGFARYSTDNRWLVPHFEKMLYDNAQLLDLLNWAWQAGRDPLFEQRAKETVAWMLREMQAEDRPGGVPCGGFAASLDADSEGEEGRFYVWSEAEIDALLGDKAAFFKDHYDVSAAGNWEGKVILNRSHRPDLLDPAAEAVLAECRARLFEARESRPHPGWDDKVLADWNGLTIAALARAAGPFQQPEWLQAAQAAFDFVVSEMDEGGRLFHAWRHGQRKHAATLDDYAQMAEAALALEEATGEARYRQQALVWVETALAHFWDEEKGGFFLTADDARDLVVRPKHAQDNATPAGNGTMAAVLARLWHLSGEPRWREAAERSLAAFSGEMERSLFAFPGIILSSAMLEDALQLVIVGRREDEETRILIQAAQCGRPDLVLQVVEDTSVLPAGHPAAGKGALAGQATAFLCRGVTCSLPMTEAEALNRALAEPAAEAQAGG</sequence>
<evidence type="ECO:0000313" key="3">
    <source>
        <dbReference type="Proteomes" id="UP001215503"/>
    </source>
</evidence>
<comment type="caution">
    <text evidence="2">The sequence shown here is derived from an EMBL/GenBank/DDBJ whole genome shotgun (WGS) entry which is preliminary data.</text>
</comment>
<dbReference type="EMBL" id="JARHUD010000003">
    <property type="protein sequence ID" value="MDF2095585.1"/>
    <property type="molecule type" value="Genomic_DNA"/>
</dbReference>
<keyword evidence="3" id="KW-1185">Reference proteome</keyword>
<dbReference type="Gene3D" id="3.40.30.10">
    <property type="entry name" value="Glutaredoxin"/>
    <property type="match status" value="1"/>
</dbReference>
<organism evidence="2 3">
    <name type="scientific">Aquibaculum arenosum</name>
    <dbReference type="NCBI Taxonomy" id="3032591"/>
    <lineage>
        <taxon>Bacteria</taxon>
        <taxon>Pseudomonadati</taxon>
        <taxon>Pseudomonadota</taxon>
        <taxon>Alphaproteobacteria</taxon>
        <taxon>Rhodospirillales</taxon>
        <taxon>Rhodovibrionaceae</taxon>
        <taxon>Aquibaculum</taxon>
    </lineage>
</organism>
<dbReference type="SUPFAM" id="SSF48208">
    <property type="entry name" value="Six-hairpin glycosidases"/>
    <property type="match status" value="1"/>
</dbReference>